<proteinExistence type="predicted"/>
<feature type="domain" description="Transglycosylase SLT" evidence="1">
    <location>
        <begin position="79"/>
        <end position="182"/>
    </location>
</feature>
<dbReference type="Proteomes" id="UP000178951">
    <property type="component" value="Unassembled WGS sequence"/>
</dbReference>
<reference evidence="2 3" key="1">
    <citation type="journal article" date="2016" name="Nat. Commun.">
        <title>Thousands of microbial genomes shed light on interconnected biogeochemical processes in an aquifer system.</title>
        <authorList>
            <person name="Anantharaman K."/>
            <person name="Brown C.T."/>
            <person name="Hug L.A."/>
            <person name="Sharon I."/>
            <person name="Castelle C.J."/>
            <person name="Probst A.J."/>
            <person name="Thomas B.C."/>
            <person name="Singh A."/>
            <person name="Wilkins M.J."/>
            <person name="Karaoz U."/>
            <person name="Brodie E.L."/>
            <person name="Williams K.H."/>
            <person name="Hubbard S.S."/>
            <person name="Banfield J.F."/>
        </authorList>
    </citation>
    <scope>NUCLEOTIDE SEQUENCE [LARGE SCALE GENOMIC DNA]</scope>
</reference>
<sequence>MDATAGVVIFIFVVSIFSSFGGNKGYTPPNVPSGQIYSSVEATVPSHTYNSTDEAVRAAIQKYIAKYRSHDEAIEITAAIIKNSEEYNINPKLVTALIRRESKFNPRAKSSSGAIGLGQLLPSTAKGLKVDDPYDISQNVRGTVRYLRSLIDRFNGNVANAIASYLEGPNAVNRQGGFSGHTKNYVEDILNICQQI</sequence>
<protein>
    <recommendedName>
        <fullName evidence="1">Transglycosylase SLT domain-containing protein</fullName>
    </recommendedName>
</protein>
<dbReference type="InterPro" id="IPR023346">
    <property type="entry name" value="Lysozyme-like_dom_sf"/>
</dbReference>
<comment type="caution">
    <text evidence="2">The sequence shown here is derived from an EMBL/GenBank/DDBJ whole genome shotgun (WGS) entry which is preliminary data.</text>
</comment>
<dbReference type="CDD" id="cd00254">
    <property type="entry name" value="LT-like"/>
    <property type="match status" value="1"/>
</dbReference>
<dbReference type="SUPFAM" id="SSF53955">
    <property type="entry name" value="Lysozyme-like"/>
    <property type="match status" value="1"/>
</dbReference>
<dbReference type="STRING" id="1802583.A2311_03870"/>
<dbReference type="InterPro" id="IPR008258">
    <property type="entry name" value="Transglycosylase_SLT_dom_1"/>
</dbReference>
<dbReference type="PANTHER" id="PTHR37423">
    <property type="entry name" value="SOLUBLE LYTIC MUREIN TRANSGLYCOSYLASE-RELATED"/>
    <property type="match status" value="1"/>
</dbReference>
<organism evidence="2 3">
    <name type="scientific">candidate division WOR-1 bacterium RIFOXYB2_FULL_48_7</name>
    <dbReference type="NCBI Taxonomy" id="1802583"/>
    <lineage>
        <taxon>Bacteria</taxon>
        <taxon>Bacillati</taxon>
        <taxon>Saganbacteria</taxon>
    </lineage>
</organism>
<dbReference type="PANTHER" id="PTHR37423:SF2">
    <property type="entry name" value="MEMBRANE-BOUND LYTIC MUREIN TRANSGLYCOSYLASE C"/>
    <property type="match status" value="1"/>
</dbReference>
<evidence type="ECO:0000313" key="3">
    <source>
        <dbReference type="Proteomes" id="UP000178951"/>
    </source>
</evidence>
<name>A0A1F4T8H5_UNCSA</name>
<evidence type="ECO:0000259" key="1">
    <source>
        <dbReference type="Pfam" id="PF01464"/>
    </source>
</evidence>
<evidence type="ECO:0000313" key="2">
    <source>
        <dbReference type="EMBL" id="OGC29101.1"/>
    </source>
</evidence>
<dbReference type="EMBL" id="MEUF01000094">
    <property type="protein sequence ID" value="OGC29101.1"/>
    <property type="molecule type" value="Genomic_DNA"/>
</dbReference>
<dbReference type="AlphaFoldDB" id="A0A1F4T8H5"/>
<gene>
    <name evidence="2" type="ORF">A2311_03870</name>
</gene>
<dbReference type="Pfam" id="PF01464">
    <property type="entry name" value="SLT"/>
    <property type="match status" value="1"/>
</dbReference>
<accession>A0A1F4T8H5</accession>
<dbReference type="Gene3D" id="1.10.530.10">
    <property type="match status" value="1"/>
</dbReference>